<feature type="region of interest" description="Disordered" evidence="1">
    <location>
        <begin position="1"/>
        <end position="29"/>
    </location>
</feature>
<protein>
    <submittedName>
        <fullName evidence="2">Uncharacterized protein</fullName>
    </submittedName>
</protein>
<dbReference type="AlphaFoldDB" id="A0AAV4BBQ7"/>
<evidence type="ECO:0000256" key="1">
    <source>
        <dbReference type="SAM" id="MobiDB-lite"/>
    </source>
</evidence>
<proteinExistence type="predicted"/>
<reference evidence="2 3" key="1">
    <citation type="journal article" date="2021" name="Elife">
        <title>Chloroplast acquisition without the gene transfer in kleptoplastic sea slugs, Plakobranchus ocellatus.</title>
        <authorList>
            <person name="Maeda T."/>
            <person name="Takahashi S."/>
            <person name="Yoshida T."/>
            <person name="Shimamura S."/>
            <person name="Takaki Y."/>
            <person name="Nagai Y."/>
            <person name="Toyoda A."/>
            <person name="Suzuki Y."/>
            <person name="Arimoto A."/>
            <person name="Ishii H."/>
            <person name="Satoh N."/>
            <person name="Nishiyama T."/>
            <person name="Hasebe M."/>
            <person name="Maruyama T."/>
            <person name="Minagawa J."/>
            <person name="Obokata J."/>
            <person name="Shigenobu S."/>
        </authorList>
    </citation>
    <scope>NUCLEOTIDE SEQUENCE [LARGE SCALE GENOMIC DNA]</scope>
</reference>
<evidence type="ECO:0000313" key="3">
    <source>
        <dbReference type="Proteomes" id="UP000735302"/>
    </source>
</evidence>
<dbReference type="Proteomes" id="UP000735302">
    <property type="component" value="Unassembled WGS sequence"/>
</dbReference>
<gene>
    <name evidence="2" type="ORF">PoB_004229900</name>
</gene>
<keyword evidence="3" id="KW-1185">Reference proteome</keyword>
<dbReference type="EMBL" id="BLXT01004630">
    <property type="protein sequence ID" value="GFO15794.1"/>
    <property type="molecule type" value="Genomic_DNA"/>
</dbReference>
<feature type="compositionally biased region" description="Basic and acidic residues" evidence="1">
    <location>
        <begin position="1"/>
        <end position="28"/>
    </location>
</feature>
<evidence type="ECO:0000313" key="2">
    <source>
        <dbReference type="EMBL" id="GFO15794.1"/>
    </source>
</evidence>
<comment type="caution">
    <text evidence="2">The sequence shown here is derived from an EMBL/GenBank/DDBJ whole genome shotgun (WGS) entry which is preliminary data.</text>
</comment>
<sequence length="73" mass="8048">MLSSKREGRFLEESLGEIGKRPPKEKVSQDIPYERNTNIARAGPLAQDMNTCAGEWHLAQDSDVGADDKCSKA</sequence>
<name>A0AAV4BBQ7_9GAST</name>
<accession>A0AAV4BBQ7</accession>
<organism evidence="2 3">
    <name type="scientific">Plakobranchus ocellatus</name>
    <dbReference type="NCBI Taxonomy" id="259542"/>
    <lineage>
        <taxon>Eukaryota</taxon>
        <taxon>Metazoa</taxon>
        <taxon>Spiralia</taxon>
        <taxon>Lophotrochozoa</taxon>
        <taxon>Mollusca</taxon>
        <taxon>Gastropoda</taxon>
        <taxon>Heterobranchia</taxon>
        <taxon>Euthyneura</taxon>
        <taxon>Panpulmonata</taxon>
        <taxon>Sacoglossa</taxon>
        <taxon>Placobranchoidea</taxon>
        <taxon>Plakobranchidae</taxon>
        <taxon>Plakobranchus</taxon>
    </lineage>
</organism>